<accession>A0AAP0BSC0</accession>
<dbReference type="CDD" id="cd06410">
    <property type="entry name" value="PB1_UP2"/>
    <property type="match status" value="1"/>
</dbReference>
<dbReference type="PANTHER" id="PTHR31066">
    <property type="entry name" value="OS05G0427100 PROTEIN-RELATED"/>
    <property type="match status" value="1"/>
</dbReference>
<proteinExistence type="predicted"/>
<dbReference type="SMART" id="SM00666">
    <property type="entry name" value="PB1"/>
    <property type="match status" value="1"/>
</dbReference>
<dbReference type="Pfam" id="PF00564">
    <property type="entry name" value="PB1"/>
    <property type="match status" value="1"/>
</dbReference>
<comment type="caution">
    <text evidence="2">The sequence shown here is derived from an EMBL/GenBank/DDBJ whole genome shotgun (WGS) entry which is preliminary data.</text>
</comment>
<sequence>MAARSTSSSSSTDSFSSFDEVPANICRTVKFLCSYGGRILPRYPDGRLRYVGGDTRVFAGDRSLSFSVLQVKLRNLCGWESVNLRCQLPTEDLDALVSITSDEDLSNLIEECDLARRDQRCPIKIRAFLHQTATKPPKSAPLPRIPISRMAPRAKASFRHPAIHTAAIVQCFHQSPLPPKYSSRVPNSGDTSRFYRYPAVSCHAAARHCLLPHRKNFQ</sequence>
<dbReference type="Gene3D" id="3.10.20.90">
    <property type="entry name" value="Phosphatidylinositol 3-kinase Catalytic Subunit, Chain A, domain 1"/>
    <property type="match status" value="1"/>
</dbReference>
<dbReference type="InterPro" id="IPR053198">
    <property type="entry name" value="Gynoecium_Dev_Regulator"/>
</dbReference>
<gene>
    <name evidence="2" type="ORF">KSP39_PZI005361</name>
</gene>
<evidence type="ECO:0000313" key="3">
    <source>
        <dbReference type="Proteomes" id="UP001418222"/>
    </source>
</evidence>
<dbReference type="EMBL" id="JBBWWQ010000004">
    <property type="protein sequence ID" value="KAK8949245.1"/>
    <property type="molecule type" value="Genomic_DNA"/>
</dbReference>
<feature type="domain" description="PB1" evidence="1">
    <location>
        <begin position="43"/>
        <end position="132"/>
    </location>
</feature>
<evidence type="ECO:0000313" key="2">
    <source>
        <dbReference type="EMBL" id="KAK8949245.1"/>
    </source>
</evidence>
<dbReference type="InterPro" id="IPR000270">
    <property type="entry name" value="PB1_dom"/>
</dbReference>
<keyword evidence="3" id="KW-1185">Reference proteome</keyword>
<reference evidence="2 3" key="1">
    <citation type="journal article" date="2022" name="Nat. Plants">
        <title>Genomes of leafy and leafless Platanthera orchids illuminate the evolution of mycoheterotrophy.</title>
        <authorList>
            <person name="Li M.H."/>
            <person name="Liu K.W."/>
            <person name="Li Z."/>
            <person name="Lu H.C."/>
            <person name="Ye Q.L."/>
            <person name="Zhang D."/>
            <person name="Wang J.Y."/>
            <person name="Li Y.F."/>
            <person name="Zhong Z.M."/>
            <person name="Liu X."/>
            <person name="Yu X."/>
            <person name="Liu D.K."/>
            <person name="Tu X.D."/>
            <person name="Liu B."/>
            <person name="Hao Y."/>
            <person name="Liao X.Y."/>
            <person name="Jiang Y.T."/>
            <person name="Sun W.H."/>
            <person name="Chen J."/>
            <person name="Chen Y.Q."/>
            <person name="Ai Y."/>
            <person name="Zhai J.W."/>
            <person name="Wu S.S."/>
            <person name="Zhou Z."/>
            <person name="Hsiao Y.Y."/>
            <person name="Wu W.L."/>
            <person name="Chen Y.Y."/>
            <person name="Lin Y.F."/>
            <person name="Hsu J.L."/>
            <person name="Li C.Y."/>
            <person name="Wang Z.W."/>
            <person name="Zhao X."/>
            <person name="Zhong W.Y."/>
            <person name="Ma X.K."/>
            <person name="Ma L."/>
            <person name="Huang J."/>
            <person name="Chen G.Z."/>
            <person name="Huang M.Z."/>
            <person name="Huang L."/>
            <person name="Peng D.H."/>
            <person name="Luo Y.B."/>
            <person name="Zou S.Q."/>
            <person name="Chen S.P."/>
            <person name="Lan S."/>
            <person name="Tsai W.C."/>
            <person name="Van de Peer Y."/>
            <person name="Liu Z.J."/>
        </authorList>
    </citation>
    <scope>NUCLEOTIDE SEQUENCE [LARGE SCALE GENOMIC DNA]</scope>
    <source>
        <strain evidence="2">Lor287</strain>
    </source>
</reference>
<evidence type="ECO:0000259" key="1">
    <source>
        <dbReference type="SMART" id="SM00666"/>
    </source>
</evidence>
<dbReference type="AlphaFoldDB" id="A0AAP0BSC0"/>
<name>A0AAP0BSC0_9ASPA</name>
<dbReference type="Proteomes" id="UP001418222">
    <property type="component" value="Unassembled WGS sequence"/>
</dbReference>
<organism evidence="2 3">
    <name type="scientific">Platanthera zijinensis</name>
    <dbReference type="NCBI Taxonomy" id="2320716"/>
    <lineage>
        <taxon>Eukaryota</taxon>
        <taxon>Viridiplantae</taxon>
        <taxon>Streptophyta</taxon>
        <taxon>Embryophyta</taxon>
        <taxon>Tracheophyta</taxon>
        <taxon>Spermatophyta</taxon>
        <taxon>Magnoliopsida</taxon>
        <taxon>Liliopsida</taxon>
        <taxon>Asparagales</taxon>
        <taxon>Orchidaceae</taxon>
        <taxon>Orchidoideae</taxon>
        <taxon>Orchideae</taxon>
        <taxon>Orchidinae</taxon>
        <taxon>Platanthera</taxon>
    </lineage>
</organism>
<dbReference type="SUPFAM" id="SSF54277">
    <property type="entry name" value="CAD &amp; PB1 domains"/>
    <property type="match status" value="1"/>
</dbReference>
<protein>
    <recommendedName>
        <fullName evidence="1">PB1 domain-containing protein</fullName>
    </recommendedName>
</protein>
<dbReference type="PANTHER" id="PTHR31066:SF10">
    <property type="entry name" value="OCTICOSAPEPTIDE_PHOX_BEM1P FAMILY PROTEIN"/>
    <property type="match status" value="1"/>
</dbReference>